<evidence type="ECO:0000256" key="4">
    <source>
        <dbReference type="ARBA" id="ARBA00022753"/>
    </source>
</evidence>
<keyword evidence="5" id="KW-0333">Golgi apparatus</keyword>
<reference evidence="10" key="1">
    <citation type="journal article" date="2020" name="Nat. Commun.">
        <title>Large-scale genome sequencing of mycorrhizal fungi provides insights into the early evolution of symbiotic traits.</title>
        <authorList>
            <person name="Miyauchi S."/>
            <person name="Kiss E."/>
            <person name="Kuo A."/>
            <person name="Drula E."/>
            <person name="Kohler A."/>
            <person name="Sanchez-Garcia M."/>
            <person name="Morin E."/>
            <person name="Andreopoulos B."/>
            <person name="Barry K.W."/>
            <person name="Bonito G."/>
            <person name="Buee M."/>
            <person name="Carver A."/>
            <person name="Chen C."/>
            <person name="Cichocki N."/>
            <person name="Clum A."/>
            <person name="Culley D."/>
            <person name="Crous P.W."/>
            <person name="Fauchery L."/>
            <person name="Girlanda M."/>
            <person name="Hayes R.D."/>
            <person name="Keri Z."/>
            <person name="LaButti K."/>
            <person name="Lipzen A."/>
            <person name="Lombard V."/>
            <person name="Magnuson J."/>
            <person name="Maillard F."/>
            <person name="Murat C."/>
            <person name="Nolan M."/>
            <person name="Ohm R.A."/>
            <person name="Pangilinan J."/>
            <person name="Pereira M.F."/>
            <person name="Perotto S."/>
            <person name="Peter M."/>
            <person name="Pfister S."/>
            <person name="Riley R."/>
            <person name="Sitrit Y."/>
            <person name="Stielow J.B."/>
            <person name="Szollosi G."/>
            <person name="Zifcakova L."/>
            <person name="Stursova M."/>
            <person name="Spatafora J.W."/>
            <person name="Tedersoo L."/>
            <person name="Vaario L.M."/>
            <person name="Yamada A."/>
            <person name="Yan M."/>
            <person name="Wang P."/>
            <person name="Xu J."/>
            <person name="Bruns T."/>
            <person name="Baldrian P."/>
            <person name="Vilgalys R."/>
            <person name="Dunand C."/>
            <person name="Henrissat B."/>
            <person name="Grigoriev I.V."/>
            <person name="Hibbett D."/>
            <person name="Nagy L.G."/>
            <person name="Martin F.M."/>
        </authorList>
    </citation>
    <scope>NUCLEOTIDE SEQUENCE</scope>
    <source>
        <strain evidence="10">UH-Tt-Lm1</strain>
    </source>
</reference>
<accession>A0A9P6LD03</accession>
<keyword evidence="4" id="KW-0967">Endosome</keyword>
<keyword evidence="11" id="KW-1185">Reference proteome</keyword>
<feature type="domain" description="Vps53 N-terminal" evidence="8">
    <location>
        <begin position="38"/>
        <end position="409"/>
    </location>
</feature>
<protein>
    <submittedName>
        <fullName evidence="10">Vps53-like protein</fullName>
    </submittedName>
</protein>
<dbReference type="OrthoDB" id="10261632at2759"/>
<dbReference type="GO" id="GO:0042147">
    <property type="term" value="P:retrograde transport, endosome to Golgi"/>
    <property type="evidence" value="ECO:0007669"/>
    <property type="project" value="InterPro"/>
</dbReference>
<keyword evidence="6" id="KW-0472">Membrane</keyword>
<evidence type="ECO:0000313" key="11">
    <source>
        <dbReference type="Proteomes" id="UP000736335"/>
    </source>
</evidence>
<dbReference type="InterPro" id="IPR039766">
    <property type="entry name" value="Vps53"/>
</dbReference>
<evidence type="ECO:0000256" key="5">
    <source>
        <dbReference type="ARBA" id="ARBA00023034"/>
    </source>
</evidence>
<dbReference type="Gene3D" id="1.10.357.110">
    <property type="entry name" value="Vacuolar protein sorting-associated protein 53, C-terminus"/>
    <property type="match status" value="1"/>
</dbReference>
<feature type="compositionally biased region" description="Basic and acidic residues" evidence="7">
    <location>
        <begin position="821"/>
        <end position="837"/>
    </location>
</feature>
<feature type="region of interest" description="Disordered" evidence="7">
    <location>
        <begin position="809"/>
        <end position="837"/>
    </location>
</feature>
<evidence type="ECO:0000256" key="2">
    <source>
        <dbReference type="ARBA" id="ARBA00004481"/>
    </source>
</evidence>
<comment type="similarity">
    <text evidence="3">Belongs to the VPS53 family.</text>
</comment>
<comment type="caution">
    <text evidence="10">The sequence shown here is derived from an EMBL/GenBank/DDBJ whole genome shotgun (WGS) entry which is preliminary data.</text>
</comment>
<name>A0A9P6LD03_9AGAM</name>
<sequence length="860" mass="95938">MSRQNAPGPELPLEVILSLQRILDLPRGHDAEILDGQLDTVSHLNKLFPTEASLGELEAVQQRLAGDERQLKAQIDELTEELKANQDPNRMQLIQEMISELLGQMSRIQEKASESEAIVKNITKDIQILDLAKKNLMLSMTSLQRLQSLVNEIAQLESLIRNNKYHDIVHAYGAVKQLSLTFKPYIAVPTIAQVWRQVQDIQGELRTKVDADFDAFYLQTSSPARTLPPETVNSICLIADALGPDVRLQMVERYVGSELKEYRRIFRPSDEAGGLDNVGRRFAWFRRVLSRHEAEMENDKDGKRVFPDDWKVGWAMFSKFSEITREDLTVVLSKVAPTLTVQQLLDTLQPTMEFEASMSRKWSTPVIELLTRGSPSDPRPSKPITSAFEHHMNIFVEAQDRALADMLTSHRNGLKARGSLEARPSFDAPNSGKEEDSPSLIVHPSSTELFYFIGHNLEQCANLGRTGTGKALFDLLGVHKKWLKVYAEDVLLASMKKPVVQFQPRRSTENPFDSTHVNSACLAINTADYCQTTAMELEEKIREKIIDEYKEKISLSEEFDLFTNVISVAIVALLKELETAFDPPCLAIARTAWSQLNLVSGPSNNVIDLIQAVENVVQAVRDHIERPKYTRNFLDKAASLILAKFTHALVKSRPLKETGAEQLIIDLQALKACLLKLSGGDTAVSASYTKTINKNTQRLESLLKVIVTPADPPEGFILNYTLLIGDDSFSNFQKILDLKGTPKVEENELLDSFLTITSTKPELEKASFLTLLDMDPSASNIAATTSSPGGSRVSLPSLVAQVSSSGGGDNIFSALTSPPPVEKDPNGKPEPSSEKKREVFSDFRRFVSFAVRRERSEKAE</sequence>
<evidence type="ECO:0000259" key="9">
    <source>
        <dbReference type="Pfam" id="PF16854"/>
    </source>
</evidence>
<dbReference type="GO" id="GO:0000938">
    <property type="term" value="C:GARP complex"/>
    <property type="evidence" value="ECO:0007669"/>
    <property type="project" value="InterPro"/>
</dbReference>
<dbReference type="InterPro" id="IPR007234">
    <property type="entry name" value="Vps53_N"/>
</dbReference>
<dbReference type="PANTHER" id="PTHR12820">
    <property type="entry name" value="VACUOLAR SORTING PROTEIN 53"/>
    <property type="match status" value="1"/>
</dbReference>
<dbReference type="AlphaFoldDB" id="A0A9P6LD03"/>
<evidence type="ECO:0000256" key="1">
    <source>
        <dbReference type="ARBA" id="ARBA00004150"/>
    </source>
</evidence>
<evidence type="ECO:0000256" key="3">
    <source>
        <dbReference type="ARBA" id="ARBA00008628"/>
    </source>
</evidence>
<proteinExistence type="inferred from homology"/>
<dbReference type="InterPro" id="IPR038260">
    <property type="entry name" value="Vps53_C_sf"/>
</dbReference>
<comment type="subcellular location">
    <subcellularLocation>
        <location evidence="2">Endosome membrane</location>
        <topology evidence="2">Peripheral membrane protein</topology>
    </subcellularLocation>
    <subcellularLocation>
        <location evidence="1">Golgi apparatus</location>
        <location evidence="1">trans-Golgi network membrane</location>
        <topology evidence="1">Peripheral membrane protein</topology>
    </subcellularLocation>
</comment>
<dbReference type="GO" id="GO:0005829">
    <property type="term" value="C:cytosol"/>
    <property type="evidence" value="ECO:0007669"/>
    <property type="project" value="GOC"/>
</dbReference>
<reference evidence="10" key="2">
    <citation type="submission" date="2020-11" db="EMBL/GenBank/DDBJ databases">
        <authorList>
            <consortium name="DOE Joint Genome Institute"/>
            <person name="Kuo A."/>
            <person name="Miyauchi S."/>
            <person name="Kiss E."/>
            <person name="Drula E."/>
            <person name="Kohler A."/>
            <person name="Sanchez-Garcia M."/>
            <person name="Andreopoulos B."/>
            <person name="Barry K.W."/>
            <person name="Bonito G."/>
            <person name="Buee M."/>
            <person name="Carver A."/>
            <person name="Chen C."/>
            <person name="Cichocki N."/>
            <person name="Clum A."/>
            <person name="Culley D."/>
            <person name="Crous P.W."/>
            <person name="Fauchery L."/>
            <person name="Girlanda M."/>
            <person name="Hayes R."/>
            <person name="Keri Z."/>
            <person name="Labutti K."/>
            <person name="Lipzen A."/>
            <person name="Lombard V."/>
            <person name="Magnuson J."/>
            <person name="Maillard F."/>
            <person name="Morin E."/>
            <person name="Murat C."/>
            <person name="Nolan M."/>
            <person name="Ohm R."/>
            <person name="Pangilinan J."/>
            <person name="Pereira M."/>
            <person name="Perotto S."/>
            <person name="Peter M."/>
            <person name="Riley R."/>
            <person name="Sitrit Y."/>
            <person name="Stielow B."/>
            <person name="Szollosi G."/>
            <person name="Zifcakova L."/>
            <person name="Stursova M."/>
            <person name="Spatafora J.W."/>
            <person name="Tedersoo L."/>
            <person name="Vaario L.-M."/>
            <person name="Yamada A."/>
            <person name="Yan M."/>
            <person name="Wang P."/>
            <person name="Xu J."/>
            <person name="Bruns T."/>
            <person name="Baldrian P."/>
            <person name="Vilgalys R."/>
            <person name="Henrissat B."/>
            <person name="Grigoriev I.V."/>
            <person name="Hibbett D."/>
            <person name="Nagy L.G."/>
            <person name="Martin F.M."/>
        </authorList>
    </citation>
    <scope>NUCLEOTIDE SEQUENCE</scope>
    <source>
        <strain evidence="10">UH-Tt-Lm1</strain>
    </source>
</reference>
<evidence type="ECO:0000313" key="10">
    <source>
        <dbReference type="EMBL" id="KAF9793124.1"/>
    </source>
</evidence>
<feature type="domain" description="Vps53 C-terminal" evidence="9">
    <location>
        <begin position="661"/>
        <end position="741"/>
    </location>
</feature>
<dbReference type="PANTHER" id="PTHR12820:SF0">
    <property type="entry name" value="VACUOLAR PROTEIN SORTING-ASSOCIATED PROTEIN 53 HOMOLOG"/>
    <property type="match status" value="1"/>
</dbReference>
<dbReference type="InterPro" id="IPR031745">
    <property type="entry name" value="Vps53_C"/>
</dbReference>
<evidence type="ECO:0000256" key="6">
    <source>
        <dbReference type="ARBA" id="ARBA00023136"/>
    </source>
</evidence>
<dbReference type="Pfam" id="PF16854">
    <property type="entry name" value="VPS53_C"/>
    <property type="match status" value="1"/>
</dbReference>
<dbReference type="Proteomes" id="UP000736335">
    <property type="component" value="Unassembled WGS sequence"/>
</dbReference>
<dbReference type="GO" id="GO:0010008">
    <property type="term" value="C:endosome membrane"/>
    <property type="evidence" value="ECO:0007669"/>
    <property type="project" value="UniProtKB-SubCell"/>
</dbReference>
<feature type="region of interest" description="Disordered" evidence="7">
    <location>
        <begin position="418"/>
        <end position="439"/>
    </location>
</feature>
<evidence type="ECO:0000259" key="8">
    <source>
        <dbReference type="Pfam" id="PF04100"/>
    </source>
</evidence>
<gene>
    <name evidence="10" type="ORF">BJ322DRAFT_1032929</name>
</gene>
<dbReference type="EMBL" id="WIUZ02000001">
    <property type="protein sequence ID" value="KAF9793124.1"/>
    <property type="molecule type" value="Genomic_DNA"/>
</dbReference>
<evidence type="ECO:0000256" key="7">
    <source>
        <dbReference type="SAM" id="MobiDB-lite"/>
    </source>
</evidence>
<organism evidence="10 11">
    <name type="scientific">Thelephora terrestris</name>
    <dbReference type="NCBI Taxonomy" id="56493"/>
    <lineage>
        <taxon>Eukaryota</taxon>
        <taxon>Fungi</taxon>
        <taxon>Dikarya</taxon>
        <taxon>Basidiomycota</taxon>
        <taxon>Agaricomycotina</taxon>
        <taxon>Agaricomycetes</taxon>
        <taxon>Thelephorales</taxon>
        <taxon>Thelephoraceae</taxon>
        <taxon>Thelephora</taxon>
    </lineage>
</organism>
<dbReference type="Pfam" id="PF04100">
    <property type="entry name" value="Vps53_N"/>
    <property type="match status" value="1"/>
</dbReference>